<dbReference type="HAMAP" id="MF_02019">
    <property type="entry name" value="MurF"/>
    <property type="match status" value="1"/>
</dbReference>
<feature type="binding site" evidence="10">
    <location>
        <begin position="97"/>
        <end position="103"/>
    </location>
    <ligand>
        <name>ATP</name>
        <dbReference type="ChEBI" id="CHEBI:30616"/>
    </ligand>
</feature>
<dbReference type="Proteomes" id="UP001398556">
    <property type="component" value="Unassembled WGS sequence"/>
</dbReference>
<keyword evidence="8 10" id="KW-0131">Cell cycle</keyword>
<evidence type="ECO:0000259" key="13">
    <source>
        <dbReference type="Pfam" id="PF02875"/>
    </source>
</evidence>
<dbReference type="PANTHER" id="PTHR43024">
    <property type="entry name" value="UDP-N-ACETYLMURAMOYL-TRIPEPTIDE--D-ALANYL-D-ALANINE LIGASE"/>
    <property type="match status" value="1"/>
</dbReference>
<dbReference type="PANTHER" id="PTHR43024:SF1">
    <property type="entry name" value="UDP-N-ACETYLMURAMOYL-TRIPEPTIDE--D-ALANYL-D-ALANINE LIGASE"/>
    <property type="match status" value="1"/>
</dbReference>
<comment type="subcellular location">
    <subcellularLocation>
        <location evidence="10 11">Cytoplasm</location>
    </subcellularLocation>
</comment>
<evidence type="ECO:0000256" key="9">
    <source>
        <dbReference type="ARBA" id="ARBA00023316"/>
    </source>
</evidence>
<name>A0ABU9HNH6_9FLAO</name>
<comment type="similarity">
    <text evidence="10">Belongs to the MurCDEF family. MurF subfamily.</text>
</comment>
<dbReference type="InterPro" id="IPR036615">
    <property type="entry name" value="Mur_ligase_C_dom_sf"/>
</dbReference>
<keyword evidence="3 10" id="KW-0132">Cell division</keyword>
<evidence type="ECO:0000259" key="12">
    <source>
        <dbReference type="Pfam" id="PF01225"/>
    </source>
</evidence>
<gene>
    <name evidence="10 15" type="primary">murF</name>
    <name evidence="15" type="ORF">AAEO59_11625</name>
</gene>
<dbReference type="InterPro" id="IPR005863">
    <property type="entry name" value="UDP-N-AcMur_synth"/>
</dbReference>
<dbReference type="NCBIfam" id="TIGR01143">
    <property type="entry name" value="murF"/>
    <property type="match status" value="1"/>
</dbReference>
<dbReference type="SUPFAM" id="SSF53244">
    <property type="entry name" value="MurD-like peptide ligases, peptide-binding domain"/>
    <property type="match status" value="1"/>
</dbReference>
<keyword evidence="2 10" id="KW-0436">Ligase</keyword>
<feature type="domain" description="Mur ligase C-terminal" evidence="13">
    <location>
        <begin position="299"/>
        <end position="368"/>
    </location>
</feature>
<evidence type="ECO:0000256" key="11">
    <source>
        <dbReference type="RuleBase" id="RU004136"/>
    </source>
</evidence>
<evidence type="ECO:0000259" key="14">
    <source>
        <dbReference type="Pfam" id="PF08245"/>
    </source>
</evidence>
<feature type="domain" description="Mur ligase N-terminal catalytic" evidence="12">
    <location>
        <begin position="14"/>
        <end position="60"/>
    </location>
</feature>
<dbReference type="InterPro" id="IPR013221">
    <property type="entry name" value="Mur_ligase_cen"/>
</dbReference>
<keyword evidence="9 10" id="KW-0961">Cell wall biogenesis/degradation</keyword>
<evidence type="ECO:0000256" key="6">
    <source>
        <dbReference type="ARBA" id="ARBA00022960"/>
    </source>
</evidence>
<keyword evidence="16" id="KW-1185">Reference proteome</keyword>
<feature type="domain" description="Mur ligase central" evidence="14">
    <location>
        <begin position="96"/>
        <end position="275"/>
    </location>
</feature>
<evidence type="ECO:0000256" key="2">
    <source>
        <dbReference type="ARBA" id="ARBA00022598"/>
    </source>
</evidence>
<dbReference type="GO" id="GO:0047480">
    <property type="term" value="F:UDP-N-acetylmuramoyl-tripeptide-D-alanyl-D-alanine ligase activity"/>
    <property type="evidence" value="ECO:0007669"/>
    <property type="project" value="UniProtKB-EC"/>
</dbReference>
<dbReference type="RefSeq" id="WP_341700912.1">
    <property type="nucleotide sequence ID" value="NZ_JBBYHU010000024.1"/>
</dbReference>
<evidence type="ECO:0000256" key="1">
    <source>
        <dbReference type="ARBA" id="ARBA00022490"/>
    </source>
</evidence>
<dbReference type="InterPro" id="IPR051046">
    <property type="entry name" value="MurCDEF_CellWall_CoF430Synth"/>
</dbReference>
<comment type="function">
    <text evidence="10 11">Involved in cell wall formation. Catalyzes the final step in the synthesis of UDP-N-acetylmuramoyl-pentapeptide, the precursor of murein.</text>
</comment>
<evidence type="ECO:0000256" key="7">
    <source>
        <dbReference type="ARBA" id="ARBA00022984"/>
    </source>
</evidence>
<comment type="catalytic activity">
    <reaction evidence="10 11">
        <text>D-alanyl-D-alanine + UDP-N-acetyl-alpha-D-muramoyl-L-alanyl-gamma-D-glutamyl-meso-2,6-diaminopimelate + ATP = UDP-N-acetyl-alpha-D-muramoyl-L-alanyl-gamma-D-glutamyl-meso-2,6-diaminopimeloyl-D-alanyl-D-alanine + ADP + phosphate + H(+)</text>
        <dbReference type="Rhea" id="RHEA:28374"/>
        <dbReference type="ChEBI" id="CHEBI:15378"/>
        <dbReference type="ChEBI" id="CHEBI:30616"/>
        <dbReference type="ChEBI" id="CHEBI:43474"/>
        <dbReference type="ChEBI" id="CHEBI:57822"/>
        <dbReference type="ChEBI" id="CHEBI:61386"/>
        <dbReference type="ChEBI" id="CHEBI:83905"/>
        <dbReference type="ChEBI" id="CHEBI:456216"/>
        <dbReference type="EC" id="6.3.2.10"/>
    </reaction>
</comment>
<proteinExistence type="inferred from homology"/>
<evidence type="ECO:0000256" key="3">
    <source>
        <dbReference type="ARBA" id="ARBA00022618"/>
    </source>
</evidence>
<dbReference type="Gene3D" id="3.90.190.20">
    <property type="entry name" value="Mur ligase, C-terminal domain"/>
    <property type="match status" value="1"/>
</dbReference>
<keyword evidence="6 10" id="KW-0133">Cell shape</keyword>
<evidence type="ECO:0000256" key="10">
    <source>
        <dbReference type="HAMAP-Rule" id="MF_02019"/>
    </source>
</evidence>
<keyword evidence="7 10" id="KW-0573">Peptidoglycan synthesis</keyword>
<evidence type="ECO:0000256" key="5">
    <source>
        <dbReference type="ARBA" id="ARBA00022840"/>
    </source>
</evidence>
<protein>
    <recommendedName>
        <fullName evidence="10 11">UDP-N-acetylmuramoyl-tripeptide--D-alanyl-D-alanine ligase</fullName>
        <ecNumber evidence="10 11">6.3.2.10</ecNumber>
    </recommendedName>
    <alternativeName>
        <fullName evidence="10">D-alanyl-D-alanine-adding enzyme</fullName>
    </alternativeName>
</protein>
<evidence type="ECO:0000256" key="4">
    <source>
        <dbReference type="ARBA" id="ARBA00022741"/>
    </source>
</evidence>
<dbReference type="InterPro" id="IPR035911">
    <property type="entry name" value="MurE/MurF_N"/>
</dbReference>
<organism evidence="15 16">
    <name type="scientific">Flavobacterium flavipallidum</name>
    <dbReference type="NCBI Taxonomy" id="3139140"/>
    <lineage>
        <taxon>Bacteria</taxon>
        <taxon>Pseudomonadati</taxon>
        <taxon>Bacteroidota</taxon>
        <taxon>Flavobacteriia</taxon>
        <taxon>Flavobacteriales</taxon>
        <taxon>Flavobacteriaceae</taxon>
        <taxon>Flavobacterium</taxon>
    </lineage>
</organism>
<dbReference type="Pfam" id="PF02875">
    <property type="entry name" value="Mur_ligase_C"/>
    <property type="match status" value="1"/>
</dbReference>
<dbReference type="Pfam" id="PF01225">
    <property type="entry name" value="Mur_ligase"/>
    <property type="match status" value="1"/>
</dbReference>
<dbReference type="EC" id="6.3.2.10" evidence="10 11"/>
<sequence length="428" mass="47954">MDISHIHNLFLKSTGVSIDTRKIEKNSMFVAIKGDRFDANTFAQEALEKGASSVIIDNKDYYIDDRTVLVGDSLVTLQELAKFHRNYLKLPIIALTGSNGKTTTKELINVVLAKKFKTKATVGNLNNHIGVPLTLLSFNKETEIGIVEMGANHQKEIEFLCEIAQPDYGYITNFGKAHLEGFGGVEGVIKGKSEMYQYLAKNDKLAFINLEDSIQLEKSKILKHYSFGVNRENADVVIADIKANPFVEIQFDSLQIKTHLIGLYNANNVNAALTIGKFFVVDNEAIKAALESYVPENNRSQLLTKGSNEIILDAYNANPSSMAVAIANFLQLEKLNKIMILGDMFELGSESQQEHKALVDSLKEETKVQCYFVGKAFYECQFSKENFHFYESFDSFSVGLKDVNFDNNIMLIKGSRGMALERTLEFIK</sequence>
<evidence type="ECO:0000256" key="8">
    <source>
        <dbReference type="ARBA" id="ARBA00023306"/>
    </source>
</evidence>
<comment type="caution">
    <text evidence="15">The sequence shown here is derived from an EMBL/GenBank/DDBJ whole genome shotgun (WGS) entry which is preliminary data.</text>
</comment>
<dbReference type="EMBL" id="JBBYHU010000024">
    <property type="protein sequence ID" value="MEL1241699.1"/>
    <property type="molecule type" value="Genomic_DNA"/>
</dbReference>
<reference evidence="15 16" key="1">
    <citation type="submission" date="2024-04" db="EMBL/GenBank/DDBJ databases">
        <title>Flavobacterium sp. DGU99 16S ribosomal RNA gene Genome sequencing and assembly.</title>
        <authorList>
            <person name="Park S."/>
        </authorList>
    </citation>
    <scope>NUCLEOTIDE SEQUENCE [LARGE SCALE GENOMIC DNA]</scope>
    <source>
        <strain evidence="15 16">DGU99</strain>
    </source>
</reference>
<keyword evidence="1 10" id="KW-0963">Cytoplasm</keyword>
<dbReference type="InterPro" id="IPR004101">
    <property type="entry name" value="Mur_ligase_C"/>
</dbReference>
<dbReference type="SUPFAM" id="SSF63418">
    <property type="entry name" value="MurE/MurF N-terminal domain"/>
    <property type="match status" value="1"/>
</dbReference>
<dbReference type="InterPro" id="IPR036565">
    <property type="entry name" value="Mur-like_cat_sf"/>
</dbReference>
<comment type="pathway">
    <text evidence="10 11">Cell wall biogenesis; peptidoglycan biosynthesis.</text>
</comment>
<accession>A0ABU9HNH6</accession>
<keyword evidence="5 10" id="KW-0067">ATP-binding</keyword>
<evidence type="ECO:0000313" key="15">
    <source>
        <dbReference type="EMBL" id="MEL1241699.1"/>
    </source>
</evidence>
<dbReference type="Gene3D" id="3.40.1390.10">
    <property type="entry name" value="MurE/MurF, N-terminal domain"/>
    <property type="match status" value="1"/>
</dbReference>
<dbReference type="Gene3D" id="3.40.1190.10">
    <property type="entry name" value="Mur-like, catalytic domain"/>
    <property type="match status" value="1"/>
</dbReference>
<dbReference type="SUPFAM" id="SSF53623">
    <property type="entry name" value="MurD-like peptide ligases, catalytic domain"/>
    <property type="match status" value="1"/>
</dbReference>
<evidence type="ECO:0000313" key="16">
    <source>
        <dbReference type="Proteomes" id="UP001398556"/>
    </source>
</evidence>
<dbReference type="Pfam" id="PF08245">
    <property type="entry name" value="Mur_ligase_M"/>
    <property type="match status" value="1"/>
</dbReference>
<keyword evidence="4 10" id="KW-0547">Nucleotide-binding</keyword>
<dbReference type="InterPro" id="IPR000713">
    <property type="entry name" value="Mur_ligase_N"/>
</dbReference>